<sequence>MNSDYQILFPGIEWYKITDIVDKIYEGDINGLSYEFENFINSIGFSNMDIYFDLSKNIWSPNEEEQPYWPLFLTIKPKSNITIYLEPLLRLSKKIELAHALRRLFNIIGIFCLCVERFKREKTIYISLGDWTAEYAIGFNPRTNNAIAIPDVDYLNSHAYKNIKTKLERNNISWKNKIPEFYWRGDISTSKNDFLSNLVDYNHKKYCPRIALITKSKNISNMNCKIIENFEDEIGTKIIDYVKDENIFCKNVAFEDSNFFRYSFDIDNHSNDWKGLFSKFLFGNTILKVGSHQGFFQWYYDKLIQWTNFIPIEPDLSDLNEKIDWCISHQELCEAIASSGSKLASMLDLKYSVDQAVCRIMAAPDASIIF</sequence>
<proteinExistence type="predicted"/>
<evidence type="ECO:0000313" key="3">
    <source>
        <dbReference type="EMBL" id="AWB26149.1"/>
    </source>
</evidence>
<dbReference type="Pfam" id="PF05686">
    <property type="entry name" value="Glyco_transf_90"/>
    <property type="match status" value="1"/>
</dbReference>
<reference evidence="3 4" key="1">
    <citation type="submission" date="2018-04" db="EMBL/GenBank/DDBJ databases">
        <title>Methylobacterium sp. PR1016A genome.</title>
        <authorList>
            <person name="Park W."/>
        </authorList>
    </citation>
    <scope>NUCLEOTIDE SEQUENCE [LARGE SCALE GENOMIC DNA]</scope>
    <source>
        <strain evidence="3 4">PR1016A</strain>
        <plasmid evidence="3 4">unnamed1</plasmid>
    </source>
</reference>
<dbReference type="PANTHER" id="PTHR12203:SF35">
    <property type="entry name" value="PROTEIN O-GLUCOSYLTRANSFERASE 1"/>
    <property type="match status" value="1"/>
</dbReference>
<protein>
    <recommendedName>
        <fullName evidence="2">Glycosyl transferase CAP10 domain-containing protein</fullName>
    </recommendedName>
</protein>
<feature type="domain" description="Glycosyl transferase CAP10" evidence="2">
    <location>
        <begin position="126"/>
        <end position="352"/>
    </location>
</feature>
<keyword evidence="1" id="KW-0808">Transferase</keyword>
<dbReference type="AlphaFoldDB" id="A0A2R4WX73"/>
<dbReference type="InterPro" id="IPR006598">
    <property type="entry name" value="CAP10"/>
</dbReference>
<dbReference type="InterPro" id="IPR051091">
    <property type="entry name" value="O-Glucosyltr/Glycosyltrsf_90"/>
</dbReference>
<organism evidence="3 4">
    <name type="scientific">Methylobacterium currus</name>
    <dbReference type="NCBI Taxonomy" id="2051553"/>
    <lineage>
        <taxon>Bacteria</taxon>
        <taxon>Pseudomonadati</taxon>
        <taxon>Pseudomonadota</taxon>
        <taxon>Alphaproteobacteria</taxon>
        <taxon>Hyphomicrobiales</taxon>
        <taxon>Methylobacteriaceae</taxon>
        <taxon>Methylobacterium</taxon>
    </lineage>
</organism>
<dbReference type="OrthoDB" id="7976614at2"/>
<dbReference type="RefSeq" id="WP_099957686.1">
    <property type="nucleotide sequence ID" value="NZ_CP028845.1"/>
</dbReference>
<dbReference type="Proteomes" id="UP000244755">
    <property type="component" value="Plasmid unnamed1"/>
</dbReference>
<accession>A0A2R4WX73</accession>
<evidence type="ECO:0000259" key="2">
    <source>
        <dbReference type="SMART" id="SM00672"/>
    </source>
</evidence>
<keyword evidence="4" id="KW-1185">Reference proteome</keyword>
<evidence type="ECO:0000313" key="4">
    <source>
        <dbReference type="Proteomes" id="UP000244755"/>
    </source>
</evidence>
<gene>
    <name evidence="3" type="ORF">DA075_34815</name>
</gene>
<dbReference type="PANTHER" id="PTHR12203">
    <property type="entry name" value="KDEL LYS-ASP-GLU-LEU CONTAINING - RELATED"/>
    <property type="match status" value="1"/>
</dbReference>
<dbReference type="SMART" id="SM00672">
    <property type="entry name" value="CAP10"/>
    <property type="match status" value="1"/>
</dbReference>
<evidence type="ECO:0000256" key="1">
    <source>
        <dbReference type="ARBA" id="ARBA00022679"/>
    </source>
</evidence>
<keyword evidence="3" id="KW-0614">Plasmid</keyword>
<dbReference type="GO" id="GO:0016740">
    <property type="term" value="F:transferase activity"/>
    <property type="evidence" value="ECO:0007669"/>
    <property type="project" value="UniProtKB-KW"/>
</dbReference>
<dbReference type="KEGG" id="mee:DA075_34815"/>
<name>A0A2R4WX73_9HYPH</name>
<geneLocation type="plasmid" evidence="3 4">
    <name>unnamed1</name>
</geneLocation>
<dbReference type="EMBL" id="CP028845">
    <property type="protein sequence ID" value="AWB26149.1"/>
    <property type="molecule type" value="Genomic_DNA"/>
</dbReference>